<evidence type="ECO:0000313" key="2">
    <source>
        <dbReference type="Proteomes" id="UP000002494"/>
    </source>
</evidence>
<dbReference type="RGD" id="735198">
    <property type="gene designation" value="Spmip8"/>
</dbReference>
<dbReference type="InterPro" id="IPR034584">
    <property type="entry name" value="SPMIP8"/>
</dbReference>
<keyword evidence="2" id="KW-1185">Reference proteome</keyword>
<evidence type="ECO:0000313" key="3">
    <source>
        <dbReference type="RGD" id="735198"/>
    </source>
</evidence>
<dbReference type="PANTHER" id="PTHR35348">
    <property type="entry name" value="TESTIS, PROSTATE AND PLACENTA-EXPRESSED PROTEIN"/>
    <property type="match status" value="1"/>
</dbReference>
<organism evidence="1 2">
    <name type="scientific">Rattus norvegicus</name>
    <name type="common">Rat</name>
    <dbReference type="NCBI Taxonomy" id="10116"/>
    <lineage>
        <taxon>Eukaryota</taxon>
        <taxon>Metazoa</taxon>
        <taxon>Chordata</taxon>
        <taxon>Craniata</taxon>
        <taxon>Vertebrata</taxon>
        <taxon>Euteleostomi</taxon>
        <taxon>Mammalia</taxon>
        <taxon>Eutheria</taxon>
        <taxon>Euarchontoglires</taxon>
        <taxon>Glires</taxon>
        <taxon>Rodentia</taxon>
        <taxon>Myomorpha</taxon>
        <taxon>Muroidea</taxon>
        <taxon>Muridae</taxon>
        <taxon>Murinae</taxon>
        <taxon>Rattus</taxon>
    </lineage>
</organism>
<dbReference type="Proteomes" id="UP000002494">
    <property type="component" value="Chromosome 19"/>
</dbReference>
<reference evidence="1" key="3">
    <citation type="submission" date="2025-09" db="UniProtKB">
        <authorList>
            <consortium name="Ensembl"/>
        </authorList>
    </citation>
    <scope>IDENTIFICATION</scope>
    <source>
        <strain evidence="1">Brown Norway</strain>
    </source>
</reference>
<dbReference type="RefSeq" id="XP_063133921.1">
    <property type="nucleotide sequence ID" value="XM_063277851.1"/>
</dbReference>
<dbReference type="PANTHER" id="PTHR35348:SF1">
    <property type="entry name" value="TESTIS, PROSTATE AND PLACENTA-EXPRESSED PROTEIN"/>
    <property type="match status" value="1"/>
</dbReference>
<gene>
    <name evidence="1 3" type="primary">Spmip8</name>
    <name evidence="3" type="synonym">Tepp</name>
</gene>
<evidence type="ECO:0000313" key="1">
    <source>
        <dbReference type="Ensembl" id="ENSRNOP00000092471.1"/>
    </source>
</evidence>
<reference evidence="1" key="1">
    <citation type="submission" date="2024-01" db="EMBL/GenBank/DDBJ databases">
        <title>GRCr8: a new rat reference genome assembly contstructed from accurate long reads and long range scaffolding.</title>
        <authorList>
            <person name="Doris P.A."/>
            <person name="Kalbfleisch T."/>
            <person name="Li K."/>
            <person name="Howe K."/>
            <person name="Wood J."/>
        </authorList>
    </citation>
    <scope>NUCLEOTIDE SEQUENCE [LARGE SCALE GENOMIC DNA]</scope>
    <source>
        <strain evidence="1">Brown Norway</strain>
    </source>
</reference>
<dbReference type="GeneTree" id="ENSGT00390000013928"/>
<dbReference type="Ensembl" id="ENSRNOT00000104204.2">
    <property type="protein sequence ID" value="ENSRNOP00000092471.1"/>
    <property type="gene ID" value="ENSRNOG00000013465.6"/>
</dbReference>
<accession>A0A8I6AE00</accession>
<reference evidence="1" key="2">
    <citation type="submission" date="2025-08" db="UniProtKB">
        <authorList>
            <consortium name="Ensembl"/>
        </authorList>
    </citation>
    <scope>IDENTIFICATION</scope>
    <source>
        <strain evidence="1">Brown Norway</strain>
    </source>
</reference>
<dbReference type="AlphaFoldDB" id="A0A8I6AE00"/>
<name>A0A8I6AE00_RAT</name>
<sequence>MARIIDLVPWDECSAHLYASPAILIPLERVRRPLAGVKHQLYHPGLPSLRRMDMDSVKGCLSDEHCQSSTYYTKDDFNEAHFTLLGVPNKPLHCLDFTATGQKLCHKYRDGKMIPIVPGIQRADWPCFTRAIEDWSQFVSKSGEFKLPCANRRVLPQPEPQPGPLWTEAPAFQHAELVPALWLPLQSHQLSDSLALICVGRKADPSMAGLCHLKAPNQTEHMWWHQSSSPQEFSSRNKPNASEDVSVVVAVAAE</sequence>
<dbReference type="CTD" id="374739"/>
<proteinExistence type="predicted"/>
<dbReference type="GeneID" id="291850"/>
<protein>
    <submittedName>
        <fullName evidence="1">Sperm microtubule inner protein 8</fullName>
    </submittedName>
</protein>
<dbReference type="OrthoDB" id="9970246at2759"/>
<dbReference type="Pfam" id="PF22574">
    <property type="entry name" value="SPMIP8"/>
    <property type="match status" value="1"/>
</dbReference>